<keyword evidence="1" id="KW-0472">Membrane</keyword>
<feature type="transmembrane region" description="Helical" evidence="1">
    <location>
        <begin position="135"/>
        <end position="155"/>
    </location>
</feature>
<gene>
    <name evidence="2" type="ORF">C4532_08205</name>
</gene>
<comment type="caution">
    <text evidence="2">The sequence shown here is derived from an EMBL/GenBank/DDBJ whole genome shotgun (WGS) entry which is preliminary data.</text>
</comment>
<accession>A0A419F0C5</accession>
<dbReference type="EMBL" id="QZKI01000062">
    <property type="protein sequence ID" value="RJP71118.1"/>
    <property type="molecule type" value="Genomic_DNA"/>
</dbReference>
<sequence length="549" mass="61384">MAKSRHAVAIASLFFLVFFLFGNTVTHHFNSDDYIVLYNALLHSAGTPVSTLEEFLTPSWGLYYRPIAKIFLESLVGMFGLRPAGYHLISLICYAVLCFEVYYIGLLLTHKWLWALASAIIFLAASAHAEALFWISGLNGVLENILSLASLLFFIRWRQVHSLRSYLCSLAFFAFALLTKESSVSLPIIICSYDLLLGGELRWPIAVKRVARSCLPFVVLGISFMVVRHAVMRQVHLPLALTAFDWKILVVGLWYLLIMTLSPIDWALSLHWFDKLAASHTAFPLLGGIAILAVAIVPVLMKRFRLTFLLWWILASAAPVLALGLVPSERHAVLGSAAAAILVSIALFKLSERLTRRSYSVVLGCAFAVIFAGTSCYFLKQRQAIWGHASEITNGVVNQTMRLCPAPSPGTTFFFLNVPDSAEGALIFRFETLTYALRLLYRDDSIEVVRIATIDTVPHDALSSATAAYFRISAMGGHVYLPESGAGEQTATEVRRRIEQLGILREDKRYIEKWEQYGTSPLLEYYRGELHLTGTEKLRKILEELHSLV</sequence>
<feature type="transmembrane region" description="Helical" evidence="1">
    <location>
        <begin position="281"/>
        <end position="301"/>
    </location>
</feature>
<evidence type="ECO:0000256" key="1">
    <source>
        <dbReference type="SAM" id="Phobius"/>
    </source>
</evidence>
<organism evidence="2 3">
    <name type="scientific">Candidatus Abyssobacteria bacterium SURF_17</name>
    <dbReference type="NCBI Taxonomy" id="2093361"/>
    <lineage>
        <taxon>Bacteria</taxon>
        <taxon>Pseudomonadati</taxon>
        <taxon>Candidatus Hydrogenedentota</taxon>
        <taxon>Candidatus Abyssobacteria</taxon>
    </lineage>
</organism>
<protein>
    <recommendedName>
        <fullName evidence="4">Glycosyltransferase RgtA/B/C/D-like domain-containing protein</fullName>
    </recommendedName>
</protein>
<feature type="transmembrane region" description="Helical" evidence="1">
    <location>
        <begin position="167"/>
        <end position="190"/>
    </location>
</feature>
<evidence type="ECO:0008006" key="4">
    <source>
        <dbReference type="Google" id="ProtNLM"/>
    </source>
</evidence>
<feature type="transmembrane region" description="Helical" evidence="1">
    <location>
        <begin position="360"/>
        <end position="380"/>
    </location>
</feature>
<feature type="transmembrane region" description="Helical" evidence="1">
    <location>
        <begin position="308"/>
        <end position="326"/>
    </location>
</feature>
<evidence type="ECO:0000313" key="3">
    <source>
        <dbReference type="Proteomes" id="UP000285961"/>
    </source>
</evidence>
<keyword evidence="1" id="KW-0812">Transmembrane</keyword>
<feature type="transmembrane region" description="Helical" evidence="1">
    <location>
        <begin position="332"/>
        <end position="348"/>
    </location>
</feature>
<proteinExistence type="predicted"/>
<feature type="transmembrane region" description="Helical" evidence="1">
    <location>
        <begin position="239"/>
        <end position="261"/>
    </location>
</feature>
<evidence type="ECO:0000313" key="2">
    <source>
        <dbReference type="EMBL" id="RJP71118.1"/>
    </source>
</evidence>
<reference evidence="2 3" key="1">
    <citation type="journal article" date="2017" name="ISME J.">
        <title>Energy and carbon metabolisms in a deep terrestrial subsurface fluid microbial community.</title>
        <authorList>
            <person name="Momper L."/>
            <person name="Jungbluth S.P."/>
            <person name="Lee M.D."/>
            <person name="Amend J.P."/>
        </authorList>
    </citation>
    <scope>NUCLEOTIDE SEQUENCE [LARGE SCALE GENOMIC DNA]</scope>
    <source>
        <strain evidence="2">SURF_17</strain>
    </source>
</reference>
<dbReference type="Proteomes" id="UP000285961">
    <property type="component" value="Unassembled WGS sequence"/>
</dbReference>
<feature type="transmembrane region" description="Helical" evidence="1">
    <location>
        <begin position="112"/>
        <end position="129"/>
    </location>
</feature>
<dbReference type="AlphaFoldDB" id="A0A419F0C5"/>
<keyword evidence="1" id="KW-1133">Transmembrane helix</keyword>
<feature type="transmembrane region" description="Helical" evidence="1">
    <location>
        <begin position="84"/>
        <end position="105"/>
    </location>
</feature>
<name>A0A419F0C5_9BACT</name>
<feature type="transmembrane region" description="Helical" evidence="1">
    <location>
        <begin position="210"/>
        <end position="227"/>
    </location>
</feature>